<sequence length="189" mass="21830">MPDVKGMADYDPYLFRFPNIQWLGIAYRLENEYGSLEYLIKKEISIRPERYPDLMKQGGSIQITKFQLASKDFCTNNQITIEMQANVQIGRAGQEAFQYIDQLETYVTDCFHLAMGIPILPLVWYGSYVGFRGNREDQLNQVGRNAIEAFFRFLEKKSGYQEVNLPAKAKAIPMEQPADPKLKPIMEEL</sequence>
<proteinExistence type="predicted"/>
<dbReference type="Proteomes" id="UP000245133">
    <property type="component" value="Unassembled WGS sequence"/>
</dbReference>
<accession>A0A2P2E4P2</accession>
<protein>
    <submittedName>
        <fullName evidence="1">Putative lipoprotein</fullName>
    </submittedName>
</protein>
<organism evidence="1 2">
    <name type="scientific">Leptospira ryugenii</name>
    <dbReference type="NCBI Taxonomy" id="1917863"/>
    <lineage>
        <taxon>Bacteria</taxon>
        <taxon>Pseudomonadati</taxon>
        <taxon>Spirochaetota</taxon>
        <taxon>Spirochaetia</taxon>
        <taxon>Leptospirales</taxon>
        <taxon>Leptospiraceae</taxon>
        <taxon>Leptospira</taxon>
    </lineage>
</organism>
<evidence type="ECO:0000313" key="2">
    <source>
        <dbReference type="Proteomes" id="UP000245133"/>
    </source>
</evidence>
<evidence type="ECO:0000313" key="1">
    <source>
        <dbReference type="EMBL" id="GBF51839.1"/>
    </source>
</evidence>
<name>A0A2P2E4P2_9LEPT</name>
<gene>
    <name evidence="1" type="ORF">LPTSP4_33770</name>
</gene>
<keyword evidence="1" id="KW-0449">Lipoprotein</keyword>
<keyword evidence="2" id="KW-1185">Reference proteome</keyword>
<dbReference type="EMBL" id="BFBB01000009">
    <property type="protein sequence ID" value="GBF51839.1"/>
    <property type="molecule type" value="Genomic_DNA"/>
</dbReference>
<comment type="caution">
    <text evidence="1">The sequence shown here is derived from an EMBL/GenBank/DDBJ whole genome shotgun (WGS) entry which is preliminary data.</text>
</comment>
<dbReference type="AlphaFoldDB" id="A0A2P2E4P2"/>
<reference evidence="1 2" key="1">
    <citation type="submission" date="2018-02" db="EMBL/GenBank/DDBJ databases">
        <title>Novel Leptospira species isolated from soil and water in Japan.</title>
        <authorList>
            <person name="Nakao R."/>
            <person name="Masuzawa T."/>
        </authorList>
    </citation>
    <scope>NUCLEOTIDE SEQUENCE [LARGE SCALE GENOMIC DNA]</scope>
    <source>
        <strain evidence="1 2">YH101</strain>
    </source>
</reference>